<feature type="signal peptide" evidence="1">
    <location>
        <begin position="1"/>
        <end position="24"/>
    </location>
</feature>
<feature type="chain" id="PRO_5002046460" evidence="1">
    <location>
        <begin position="25"/>
        <end position="56"/>
    </location>
</feature>
<name>A0A0A9H284_ARUDO</name>
<sequence>MAKKCKLGVVVKFLGFCFSGKCVCCVCPDICERRCQKRRRTGVLHSLHGLCRLLES</sequence>
<reference evidence="2" key="1">
    <citation type="submission" date="2014-09" db="EMBL/GenBank/DDBJ databases">
        <authorList>
            <person name="Magalhaes I.L.F."/>
            <person name="Oliveira U."/>
            <person name="Santos F.R."/>
            <person name="Vidigal T.H.D.A."/>
            <person name="Brescovit A.D."/>
            <person name="Santos A.J."/>
        </authorList>
    </citation>
    <scope>NUCLEOTIDE SEQUENCE</scope>
    <source>
        <tissue evidence="2">Shoot tissue taken approximately 20 cm above the soil surface</tissue>
    </source>
</reference>
<dbReference type="EMBL" id="GBRH01170928">
    <property type="protein sequence ID" value="JAE26968.1"/>
    <property type="molecule type" value="Transcribed_RNA"/>
</dbReference>
<keyword evidence="1" id="KW-0732">Signal</keyword>
<proteinExistence type="predicted"/>
<protein>
    <submittedName>
        <fullName evidence="2">Uncharacterized protein</fullName>
    </submittedName>
</protein>
<dbReference type="AlphaFoldDB" id="A0A0A9H284"/>
<organism evidence="2">
    <name type="scientific">Arundo donax</name>
    <name type="common">Giant reed</name>
    <name type="synonym">Donax arundinaceus</name>
    <dbReference type="NCBI Taxonomy" id="35708"/>
    <lineage>
        <taxon>Eukaryota</taxon>
        <taxon>Viridiplantae</taxon>
        <taxon>Streptophyta</taxon>
        <taxon>Embryophyta</taxon>
        <taxon>Tracheophyta</taxon>
        <taxon>Spermatophyta</taxon>
        <taxon>Magnoliopsida</taxon>
        <taxon>Liliopsida</taxon>
        <taxon>Poales</taxon>
        <taxon>Poaceae</taxon>
        <taxon>PACMAD clade</taxon>
        <taxon>Arundinoideae</taxon>
        <taxon>Arundineae</taxon>
        <taxon>Arundo</taxon>
    </lineage>
</organism>
<accession>A0A0A9H284</accession>
<evidence type="ECO:0000313" key="2">
    <source>
        <dbReference type="EMBL" id="JAE26968.1"/>
    </source>
</evidence>
<reference evidence="2" key="2">
    <citation type="journal article" date="2015" name="Data Brief">
        <title>Shoot transcriptome of the giant reed, Arundo donax.</title>
        <authorList>
            <person name="Barrero R.A."/>
            <person name="Guerrero F.D."/>
            <person name="Moolhuijzen P."/>
            <person name="Goolsby J.A."/>
            <person name="Tidwell J."/>
            <person name="Bellgard S.E."/>
            <person name="Bellgard M.I."/>
        </authorList>
    </citation>
    <scope>NUCLEOTIDE SEQUENCE</scope>
    <source>
        <tissue evidence="2">Shoot tissue taken approximately 20 cm above the soil surface</tissue>
    </source>
</reference>
<evidence type="ECO:0000256" key="1">
    <source>
        <dbReference type="SAM" id="SignalP"/>
    </source>
</evidence>